<protein>
    <recommendedName>
        <fullName evidence="1">SGNH hydrolase-type esterase domain-containing protein</fullName>
    </recommendedName>
</protein>
<reference evidence="3" key="3">
    <citation type="journal article" date="2014" name="Nature">
        <title>Elephant shark genome provides unique insights into gnathostome evolution.</title>
        <authorList>
            <consortium name="International Elephant Shark Genome Sequencing Consortium"/>
            <person name="Venkatesh B."/>
            <person name="Lee A.P."/>
            <person name="Ravi V."/>
            <person name="Maurya A.K."/>
            <person name="Lian M.M."/>
            <person name="Swann J.B."/>
            <person name="Ohta Y."/>
            <person name="Flajnik M.F."/>
            <person name="Sutoh Y."/>
            <person name="Kasahara M."/>
            <person name="Hoon S."/>
            <person name="Gangu V."/>
            <person name="Roy S.W."/>
            <person name="Irimia M."/>
            <person name="Korzh V."/>
            <person name="Kondrychyn I."/>
            <person name="Lim Z.W."/>
            <person name="Tay B.H."/>
            <person name="Tohari S."/>
            <person name="Kong K.W."/>
            <person name="Ho S."/>
            <person name="Lorente-Galdos B."/>
            <person name="Quilez J."/>
            <person name="Marques-Bonet T."/>
            <person name="Raney B.J."/>
            <person name="Ingham P.W."/>
            <person name="Tay A."/>
            <person name="Hillier L.W."/>
            <person name="Minx P."/>
            <person name="Boehm T."/>
            <person name="Wilson R.K."/>
            <person name="Brenner S."/>
            <person name="Warren W.C."/>
        </authorList>
    </citation>
    <scope>NUCLEOTIDE SEQUENCE [LARGE SCALE GENOMIC DNA]</scope>
</reference>
<evidence type="ECO:0000313" key="3">
    <source>
        <dbReference type="Proteomes" id="UP000314986"/>
    </source>
</evidence>
<sequence>MFVKMVWQVNCEVCHMWESMEGALSPGDFVCRKCLEIRELQLRVAELESQVETLCSTRDGANFLDSFILELDTPLSPKEEECSSDGHDWVTVRRAGKHSQKRGAEESQTLALFDRYEISATCVDKEICEEDGQTDPSTPVQEVKNVILIGDETVGRTDTVFCSRSRKIRKLCCLPGARVKDVTAGLEINLRHEGEDPIVMVHIGTNDIGRTSRDELRSAFRELGIKLRNRTSKVMISGLLPEPGANWYRQKKIIDLNAWLKEWCGEQEFQFMGHWHEYWGRWELFQRNGLHLNSAGTNVLATRINREVERALNY</sequence>
<keyword evidence="3" id="KW-1185">Reference proteome</keyword>
<dbReference type="SUPFAM" id="SSF52266">
    <property type="entry name" value="SGNH hydrolase"/>
    <property type="match status" value="1"/>
</dbReference>
<proteinExistence type="predicted"/>
<feature type="domain" description="SGNH hydrolase-type esterase" evidence="1">
    <location>
        <begin position="175"/>
        <end position="296"/>
    </location>
</feature>
<organism evidence="2 3">
    <name type="scientific">Callorhinchus milii</name>
    <name type="common">Ghost shark</name>
    <dbReference type="NCBI Taxonomy" id="7868"/>
    <lineage>
        <taxon>Eukaryota</taxon>
        <taxon>Metazoa</taxon>
        <taxon>Chordata</taxon>
        <taxon>Craniata</taxon>
        <taxon>Vertebrata</taxon>
        <taxon>Chondrichthyes</taxon>
        <taxon>Holocephali</taxon>
        <taxon>Chimaeriformes</taxon>
        <taxon>Callorhinchidae</taxon>
        <taxon>Callorhinchus</taxon>
    </lineage>
</organism>
<reference evidence="2" key="4">
    <citation type="submission" date="2025-08" db="UniProtKB">
        <authorList>
            <consortium name="Ensembl"/>
        </authorList>
    </citation>
    <scope>IDENTIFICATION</scope>
</reference>
<dbReference type="Pfam" id="PF13472">
    <property type="entry name" value="Lipase_GDSL_2"/>
    <property type="match status" value="1"/>
</dbReference>
<dbReference type="AlphaFoldDB" id="A0A4W3JQX2"/>
<dbReference type="InParanoid" id="A0A4W3JQX2"/>
<evidence type="ECO:0000313" key="2">
    <source>
        <dbReference type="Ensembl" id="ENSCMIP00000045889.1"/>
    </source>
</evidence>
<dbReference type="CDD" id="cd00229">
    <property type="entry name" value="SGNH_hydrolase"/>
    <property type="match status" value="1"/>
</dbReference>
<dbReference type="Proteomes" id="UP000314986">
    <property type="component" value="Unassembled WGS sequence"/>
</dbReference>
<dbReference type="GeneTree" id="ENSGT01060000249540"/>
<reference evidence="2" key="5">
    <citation type="submission" date="2025-09" db="UniProtKB">
        <authorList>
            <consortium name="Ensembl"/>
        </authorList>
    </citation>
    <scope>IDENTIFICATION</scope>
</reference>
<name>A0A4W3JQX2_CALMI</name>
<reference evidence="3" key="2">
    <citation type="journal article" date="2007" name="PLoS Biol.">
        <title>Survey sequencing and comparative analysis of the elephant shark (Callorhinchus milii) genome.</title>
        <authorList>
            <person name="Venkatesh B."/>
            <person name="Kirkness E.F."/>
            <person name="Loh Y.H."/>
            <person name="Halpern A.L."/>
            <person name="Lee A.P."/>
            <person name="Johnson J."/>
            <person name="Dandona N."/>
            <person name="Viswanathan L.D."/>
            <person name="Tay A."/>
            <person name="Venter J.C."/>
            <person name="Strausberg R.L."/>
            <person name="Brenner S."/>
        </authorList>
    </citation>
    <scope>NUCLEOTIDE SEQUENCE [LARGE SCALE GENOMIC DNA]</scope>
</reference>
<dbReference type="InterPro" id="IPR013830">
    <property type="entry name" value="SGNH_hydro"/>
</dbReference>
<dbReference type="Gene3D" id="3.40.50.12700">
    <property type="match status" value="1"/>
</dbReference>
<dbReference type="Ensembl" id="ENSCMIT00000046543.1">
    <property type="protein sequence ID" value="ENSCMIP00000045889.1"/>
    <property type="gene ID" value="ENSCMIG00000018906.1"/>
</dbReference>
<reference evidence="3" key="1">
    <citation type="journal article" date="2006" name="Science">
        <title>Ancient noncoding elements conserved in the human genome.</title>
        <authorList>
            <person name="Venkatesh B."/>
            <person name="Kirkness E.F."/>
            <person name="Loh Y.H."/>
            <person name="Halpern A.L."/>
            <person name="Lee A.P."/>
            <person name="Johnson J."/>
            <person name="Dandona N."/>
            <person name="Viswanathan L.D."/>
            <person name="Tay A."/>
            <person name="Venter J.C."/>
            <person name="Strausberg R.L."/>
            <person name="Brenner S."/>
        </authorList>
    </citation>
    <scope>NUCLEOTIDE SEQUENCE [LARGE SCALE GENOMIC DNA]</scope>
</reference>
<dbReference type="OMA" id="MWESMEG"/>
<accession>A0A4W3JQX2</accession>
<dbReference type="Gene3D" id="3.40.50.12690">
    <property type="match status" value="1"/>
</dbReference>
<evidence type="ECO:0000259" key="1">
    <source>
        <dbReference type="Pfam" id="PF13472"/>
    </source>
</evidence>